<accession>A0ABD2ANR7</accession>
<proteinExistence type="predicted"/>
<feature type="region of interest" description="Disordered" evidence="1">
    <location>
        <begin position="52"/>
        <end position="90"/>
    </location>
</feature>
<reference evidence="2 3" key="1">
    <citation type="journal article" date="2024" name="Ann. Entomol. Soc. Am.">
        <title>Genomic analyses of the southern and eastern yellowjacket wasps (Hymenoptera: Vespidae) reveal evolutionary signatures of social life.</title>
        <authorList>
            <person name="Catto M.A."/>
            <person name="Caine P.B."/>
            <person name="Orr S.E."/>
            <person name="Hunt B.G."/>
            <person name="Goodisman M.A.D."/>
        </authorList>
    </citation>
    <scope>NUCLEOTIDE SEQUENCE [LARGE SCALE GENOMIC DNA]</scope>
    <source>
        <strain evidence="2">232</strain>
        <tissue evidence="2">Head and thorax</tissue>
    </source>
</reference>
<name>A0ABD2ANR7_VESMC</name>
<dbReference type="AlphaFoldDB" id="A0ABD2ANR7"/>
<organism evidence="2 3">
    <name type="scientific">Vespula maculifrons</name>
    <name type="common">Eastern yellow jacket</name>
    <name type="synonym">Wasp</name>
    <dbReference type="NCBI Taxonomy" id="7453"/>
    <lineage>
        <taxon>Eukaryota</taxon>
        <taxon>Metazoa</taxon>
        <taxon>Ecdysozoa</taxon>
        <taxon>Arthropoda</taxon>
        <taxon>Hexapoda</taxon>
        <taxon>Insecta</taxon>
        <taxon>Pterygota</taxon>
        <taxon>Neoptera</taxon>
        <taxon>Endopterygota</taxon>
        <taxon>Hymenoptera</taxon>
        <taxon>Apocrita</taxon>
        <taxon>Aculeata</taxon>
        <taxon>Vespoidea</taxon>
        <taxon>Vespidae</taxon>
        <taxon>Vespinae</taxon>
        <taxon>Vespula</taxon>
    </lineage>
</organism>
<evidence type="ECO:0000256" key="1">
    <source>
        <dbReference type="SAM" id="MobiDB-lite"/>
    </source>
</evidence>
<evidence type="ECO:0000313" key="3">
    <source>
        <dbReference type="Proteomes" id="UP001607303"/>
    </source>
</evidence>
<protein>
    <submittedName>
        <fullName evidence="2">Uncharacterized protein</fullName>
    </submittedName>
</protein>
<feature type="compositionally biased region" description="Gly residues" evidence="1">
    <location>
        <begin position="68"/>
        <end position="80"/>
    </location>
</feature>
<evidence type="ECO:0000313" key="2">
    <source>
        <dbReference type="EMBL" id="KAL2721280.1"/>
    </source>
</evidence>
<gene>
    <name evidence="2" type="ORF">V1477_020100</name>
</gene>
<keyword evidence="3" id="KW-1185">Reference proteome</keyword>
<dbReference type="EMBL" id="JAYRBN010000116">
    <property type="protein sequence ID" value="KAL2721280.1"/>
    <property type="molecule type" value="Genomic_DNA"/>
</dbReference>
<dbReference type="Proteomes" id="UP001607303">
    <property type="component" value="Unassembled WGS sequence"/>
</dbReference>
<sequence length="97" mass="9862">MTMFHGRQLVWDKWILAFEVASCIRMTDLDIKATVYNDGCTIGVSIKERLDGAASTTADSDGDDDGDGNGGGGGGGGGSSSSGDDGDGDGTALVLLW</sequence>
<comment type="caution">
    <text evidence="2">The sequence shown here is derived from an EMBL/GenBank/DDBJ whole genome shotgun (WGS) entry which is preliminary data.</text>
</comment>